<name>A0A133XEM4_9RHOO</name>
<comment type="caution">
    <text evidence="2">The sequence shown here is derived from an EMBL/GenBank/DDBJ whole genome shotgun (WGS) entry which is preliminary data.</text>
</comment>
<gene>
    <name evidence="2" type="ORF">AT959_15655</name>
</gene>
<feature type="chain" id="PRO_5007459595" description="Outer membrane protein beta-barrel domain-containing protein" evidence="1">
    <location>
        <begin position="28"/>
        <end position="284"/>
    </location>
</feature>
<dbReference type="AlphaFoldDB" id="A0A133XEM4"/>
<sequence>MTTVLSKTVSIASAALAGLLLPVAASAQEPAGGWQFSVMPYLWLPGVKADLKYGPPAGGTASANVDADENDVLSSIQMMLMIAGEARKGPWLVATDFVYLDLGNTESKVKSVDFNPGSGPVNVSTTQIGGNANSSFKGSVWTLAGGYALISEPAVSLDVLAGFRYLDLEVSSSWNLNAAVSLPNSTMNFNRSGSARKSQDITTFIVGAKGRFKLGQSDWFVPYYADFGGDGSAYTWQVASGLGYAFKWGDVRLDYRHLAYGQDDDKLLHKIELGGFALGANFRF</sequence>
<keyword evidence="3" id="KW-1185">Reference proteome</keyword>
<reference evidence="2 3" key="1">
    <citation type="submission" date="2015-12" db="EMBL/GenBank/DDBJ databases">
        <title>Nitrous oxide reduction kinetics distinguish bacteria harboring typical versus atypical NosZ.</title>
        <authorList>
            <person name="Yoon S."/>
            <person name="Nissen S."/>
            <person name="Park D."/>
            <person name="Sanford R.A."/>
            <person name="Loeffler F.E."/>
        </authorList>
    </citation>
    <scope>NUCLEOTIDE SEQUENCE [LARGE SCALE GENOMIC DNA]</scope>
    <source>
        <strain evidence="2 3">ATCC BAA-841</strain>
    </source>
</reference>
<feature type="signal peptide" evidence="1">
    <location>
        <begin position="1"/>
        <end position="27"/>
    </location>
</feature>
<accession>A0A133XEM4</accession>
<evidence type="ECO:0008006" key="4">
    <source>
        <dbReference type="Google" id="ProtNLM"/>
    </source>
</evidence>
<evidence type="ECO:0000256" key="1">
    <source>
        <dbReference type="SAM" id="SignalP"/>
    </source>
</evidence>
<organism evidence="2 3">
    <name type="scientific">Dechloromonas denitrificans</name>
    <dbReference type="NCBI Taxonomy" id="281362"/>
    <lineage>
        <taxon>Bacteria</taxon>
        <taxon>Pseudomonadati</taxon>
        <taxon>Pseudomonadota</taxon>
        <taxon>Betaproteobacteria</taxon>
        <taxon>Rhodocyclales</taxon>
        <taxon>Azonexaceae</taxon>
        <taxon>Dechloromonas</taxon>
    </lineage>
</organism>
<evidence type="ECO:0000313" key="3">
    <source>
        <dbReference type="Proteomes" id="UP000070186"/>
    </source>
</evidence>
<keyword evidence="1" id="KW-0732">Signal</keyword>
<dbReference type="STRING" id="281362.AT959_15655"/>
<dbReference type="RefSeq" id="WP_066884942.1">
    <property type="nucleotide sequence ID" value="NZ_LODL01000035.1"/>
</dbReference>
<protein>
    <recommendedName>
        <fullName evidence="4">Outer membrane protein beta-barrel domain-containing protein</fullName>
    </recommendedName>
</protein>
<dbReference type="Proteomes" id="UP000070186">
    <property type="component" value="Unassembled WGS sequence"/>
</dbReference>
<evidence type="ECO:0000313" key="2">
    <source>
        <dbReference type="EMBL" id="KXB29397.1"/>
    </source>
</evidence>
<proteinExistence type="predicted"/>
<dbReference type="EMBL" id="LODL01000035">
    <property type="protein sequence ID" value="KXB29397.1"/>
    <property type="molecule type" value="Genomic_DNA"/>
</dbReference>